<evidence type="ECO:0000256" key="2">
    <source>
        <dbReference type="SAM" id="Phobius"/>
    </source>
</evidence>
<proteinExistence type="predicted"/>
<keyword evidence="2" id="KW-1133">Transmembrane helix</keyword>
<keyword evidence="2" id="KW-0812">Transmembrane</keyword>
<evidence type="ECO:0000259" key="3">
    <source>
        <dbReference type="Pfam" id="PF08805"/>
    </source>
</evidence>
<dbReference type="Proteomes" id="UP001225042">
    <property type="component" value="Unassembled WGS sequence"/>
</dbReference>
<dbReference type="Pfam" id="PF08805">
    <property type="entry name" value="PilS"/>
    <property type="match status" value="1"/>
</dbReference>
<dbReference type="GO" id="GO:0016020">
    <property type="term" value="C:membrane"/>
    <property type="evidence" value="ECO:0007669"/>
    <property type="project" value="UniProtKB-SubCell"/>
</dbReference>
<dbReference type="InterPro" id="IPR014911">
    <property type="entry name" value="PilS_N"/>
</dbReference>
<dbReference type="RefSeq" id="WP_045336911.1">
    <property type="nucleotide sequence ID" value="NZ_JAVDKS010000021.1"/>
</dbReference>
<comment type="caution">
    <text evidence="4">The sequence shown here is derived from an EMBL/GenBank/DDBJ whole genome shotgun (WGS) entry which is preliminary data.</text>
</comment>
<feature type="domain" description="Type 4 secretion system PilS N-terminal" evidence="3">
    <location>
        <begin position="43"/>
        <end position="167"/>
    </location>
</feature>
<comment type="subcellular location">
    <subcellularLocation>
        <location evidence="1">Membrane</location>
    </subcellularLocation>
</comment>
<evidence type="ECO:0000313" key="5">
    <source>
        <dbReference type="Proteomes" id="UP001225042"/>
    </source>
</evidence>
<reference evidence="4 5" key="1">
    <citation type="submission" date="2023-08" db="EMBL/GenBank/DDBJ databases">
        <authorList>
            <person name="Dale J."/>
        </authorList>
    </citation>
    <scope>NUCLEOTIDE SEQUENCE [LARGE SCALE GENOMIC DNA]</scope>
    <source>
        <strain evidence="4 5">2023EL-00788</strain>
    </source>
</reference>
<organism evidence="4 5">
    <name type="scientific">Enterobacter soli</name>
    <dbReference type="NCBI Taxonomy" id="885040"/>
    <lineage>
        <taxon>Bacteria</taxon>
        <taxon>Pseudomonadati</taxon>
        <taxon>Pseudomonadota</taxon>
        <taxon>Gammaproteobacteria</taxon>
        <taxon>Enterobacterales</taxon>
        <taxon>Enterobacteriaceae</taxon>
        <taxon>Enterobacter</taxon>
    </lineage>
</organism>
<keyword evidence="2" id="KW-0472">Membrane</keyword>
<dbReference type="InterPro" id="IPR045584">
    <property type="entry name" value="Pilin-like"/>
</dbReference>
<sequence>MKNMNMKRGIANITDSLSSLGIMLVLIAAVMALVYMGYSKYYATNEVTVISNLINETKNMRASNGYGTSDYNQALINAGALPSTVATSGSTINNRSGGTITVKGAGVGFTITDTMLSNKDCINLTQKLGTSEMASTKINSQSFTGEVTAVMATTACTTDQNTVVFTTKS</sequence>
<gene>
    <name evidence="4" type="ORF">RBJ67_25545</name>
</gene>
<keyword evidence="5" id="KW-1185">Reference proteome</keyword>
<evidence type="ECO:0000313" key="4">
    <source>
        <dbReference type="EMBL" id="MDQ2259496.1"/>
    </source>
</evidence>
<dbReference type="SUPFAM" id="SSF54523">
    <property type="entry name" value="Pili subunits"/>
    <property type="match status" value="1"/>
</dbReference>
<dbReference type="EMBL" id="JAVDKS010000021">
    <property type="protein sequence ID" value="MDQ2259496.1"/>
    <property type="molecule type" value="Genomic_DNA"/>
</dbReference>
<accession>A0AAW8HI68</accession>
<evidence type="ECO:0000256" key="1">
    <source>
        <dbReference type="ARBA" id="ARBA00004370"/>
    </source>
</evidence>
<protein>
    <submittedName>
        <fullName evidence="4">Type 4 pilus major pilin</fullName>
    </submittedName>
</protein>
<dbReference type="Gene3D" id="3.30.1690.10">
    <property type="entry name" value="TcpA-like pilin"/>
    <property type="match status" value="1"/>
</dbReference>
<dbReference type="AlphaFoldDB" id="A0AAW8HI68"/>
<feature type="transmembrane region" description="Helical" evidence="2">
    <location>
        <begin position="20"/>
        <end position="38"/>
    </location>
</feature>
<name>A0AAW8HI68_9ENTR</name>